<keyword evidence="5" id="KW-0804">Transcription</keyword>
<evidence type="ECO:0000256" key="2">
    <source>
        <dbReference type="ARBA" id="ARBA00023015"/>
    </source>
</evidence>
<dbReference type="InterPro" id="IPR014284">
    <property type="entry name" value="RNA_pol_sigma-70_dom"/>
</dbReference>
<evidence type="ECO:0000256" key="4">
    <source>
        <dbReference type="ARBA" id="ARBA00023125"/>
    </source>
</evidence>
<keyword evidence="3" id="KW-0731">Sigma factor</keyword>
<dbReference type="OrthoDB" id="201574at2759"/>
<dbReference type="InterPro" id="IPR007627">
    <property type="entry name" value="RNA_pol_sigma70_r2"/>
</dbReference>
<name>A0A9W7FLV1_9STRA</name>
<comment type="similarity">
    <text evidence="1">Belongs to the sigma-70 factor family.</text>
</comment>
<proteinExistence type="inferred from homology"/>
<dbReference type="GO" id="GO:0016987">
    <property type="term" value="F:sigma factor activity"/>
    <property type="evidence" value="ECO:0007669"/>
    <property type="project" value="UniProtKB-KW"/>
</dbReference>
<gene>
    <name evidence="8" type="ORF">TrLO_g14249</name>
</gene>
<dbReference type="Gene3D" id="1.20.120.1810">
    <property type="match status" value="1"/>
</dbReference>
<dbReference type="GO" id="GO:0006352">
    <property type="term" value="P:DNA-templated transcription initiation"/>
    <property type="evidence" value="ECO:0007669"/>
    <property type="project" value="InterPro"/>
</dbReference>
<evidence type="ECO:0000313" key="8">
    <source>
        <dbReference type="EMBL" id="GMI14366.1"/>
    </source>
</evidence>
<dbReference type="PROSITE" id="PS00715">
    <property type="entry name" value="SIGMA70_1"/>
    <property type="match status" value="1"/>
</dbReference>
<dbReference type="PANTHER" id="PTHR30603:SF47">
    <property type="entry name" value="RNA POLYMERASE SIGMA FACTOR SIGD, CHLOROPLASTIC"/>
    <property type="match status" value="1"/>
</dbReference>
<dbReference type="EMBL" id="BRXW01000212">
    <property type="protein sequence ID" value="GMI14366.1"/>
    <property type="molecule type" value="Genomic_DNA"/>
</dbReference>
<evidence type="ECO:0000256" key="1">
    <source>
        <dbReference type="ARBA" id="ARBA00007788"/>
    </source>
</evidence>
<dbReference type="Proteomes" id="UP001165122">
    <property type="component" value="Unassembled WGS sequence"/>
</dbReference>
<feature type="signal peptide" evidence="6">
    <location>
        <begin position="1"/>
        <end position="16"/>
    </location>
</feature>
<evidence type="ECO:0000256" key="3">
    <source>
        <dbReference type="ARBA" id="ARBA00023082"/>
    </source>
</evidence>
<evidence type="ECO:0000256" key="5">
    <source>
        <dbReference type="ARBA" id="ARBA00023163"/>
    </source>
</evidence>
<accession>A0A9W7FLV1</accession>
<feature type="domain" description="RNA polymerase sigma-70" evidence="7">
    <location>
        <begin position="192"/>
        <end position="205"/>
    </location>
</feature>
<dbReference type="NCBIfam" id="TIGR02937">
    <property type="entry name" value="sigma70-ECF"/>
    <property type="match status" value="1"/>
</dbReference>
<dbReference type="InterPro" id="IPR013325">
    <property type="entry name" value="RNA_pol_sigma_r2"/>
</dbReference>
<dbReference type="AlphaFoldDB" id="A0A9W7FLV1"/>
<dbReference type="InterPro" id="IPR000943">
    <property type="entry name" value="RNA_pol_sigma70"/>
</dbReference>
<dbReference type="PRINTS" id="PR00046">
    <property type="entry name" value="SIGMA70FCT"/>
</dbReference>
<evidence type="ECO:0000259" key="7">
    <source>
        <dbReference type="PROSITE" id="PS00715"/>
    </source>
</evidence>
<keyword evidence="2" id="KW-0805">Transcription regulation</keyword>
<evidence type="ECO:0000256" key="6">
    <source>
        <dbReference type="SAM" id="SignalP"/>
    </source>
</evidence>
<dbReference type="SUPFAM" id="SSF88946">
    <property type="entry name" value="Sigma2 domain of RNA polymerase sigma factors"/>
    <property type="match status" value="1"/>
</dbReference>
<sequence>MRLLLCAIIMISLTVCTPFQHGYVSRSVLGREKYTIIKSDRVLAELSPSHPPSSRLALNYASSSTPATVDMYYPPPLPSHEITAALLDVKLTNELRNVRVELALKRVAVMNEPPSMKEWANAVNEFAELRGECLNVLGEGWEVEAEGVEVLVGRGDKARDLLVKHNMRLVEHIVTTVLKRKAQNPNSLSRSDLVQEGSLGLLRSIDKYDHATATSTGASFATYASYWINASILRAIAERDDVIRAPAHVTDTIRKIAKISSPWGEYKNARNLAESTGVSQARVREAINVMRRRSGGGYTEFINDYHDFNAVGSSEGDTYMGLDADSDSFYSTLKKFLAPQELDALSLRYGIQKPKERDYEDELLKELGFDSVEEGDAVPEGGMNAKGGRWGEELSFKEVGVSLRVSAEYARRLTKSAIMKLQGAHELGLLEGYEDILI</sequence>
<keyword evidence="4" id="KW-0238">DNA-binding</keyword>
<organism evidence="8 9">
    <name type="scientific">Triparma laevis f. longispina</name>
    <dbReference type="NCBI Taxonomy" id="1714387"/>
    <lineage>
        <taxon>Eukaryota</taxon>
        <taxon>Sar</taxon>
        <taxon>Stramenopiles</taxon>
        <taxon>Ochrophyta</taxon>
        <taxon>Bolidophyceae</taxon>
        <taxon>Parmales</taxon>
        <taxon>Triparmaceae</taxon>
        <taxon>Triparma</taxon>
    </lineage>
</organism>
<dbReference type="Pfam" id="PF04542">
    <property type="entry name" value="Sigma70_r2"/>
    <property type="match status" value="1"/>
</dbReference>
<keyword evidence="9" id="KW-1185">Reference proteome</keyword>
<reference evidence="9" key="1">
    <citation type="journal article" date="2023" name="Commun. Biol.">
        <title>Genome analysis of Parmales, the sister group of diatoms, reveals the evolutionary specialization of diatoms from phago-mixotrophs to photoautotrophs.</title>
        <authorList>
            <person name="Ban H."/>
            <person name="Sato S."/>
            <person name="Yoshikawa S."/>
            <person name="Yamada K."/>
            <person name="Nakamura Y."/>
            <person name="Ichinomiya M."/>
            <person name="Sato N."/>
            <person name="Blanc-Mathieu R."/>
            <person name="Endo H."/>
            <person name="Kuwata A."/>
            <person name="Ogata H."/>
        </authorList>
    </citation>
    <scope>NUCLEOTIDE SEQUENCE [LARGE SCALE GENOMIC DNA]</scope>
    <source>
        <strain evidence="9">NIES 3700</strain>
    </source>
</reference>
<dbReference type="InterPro" id="IPR050239">
    <property type="entry name" value="Sigma-70_RNA_pol_init_factors"/>
</dbReference>
<comment type="caution">
    <text evidence="8">The sequence shown here is derived from an EMBL/GenBank/DDBJ whole genome shotgun (WGS) entry which is preliminary data.</text>
</comment>
<dbReference type="PANTHER" id="PTHR30603">
    <property type="entry name" value="RNA POLYMERASE SIGMA FACTOR RPO"/>
    <property type="match status" value="1"/>
</dbReference>
<keyword evidence="6" id="KW-0732">Signal</keyword>
<evidence type="ECO:0000313" key="9">
    <source>
        <dbReference type="Proteomes" id="UP001165122"/>
    </source>
</evidence>
<protein>
    <recommendedName>
        <fullName evidence="7">RNA polymerase sigma-70 domain-containing protein</fullName>
    </recommendedName>
</protein>
<dbReference type="GO" id="GO:0003677">
    <property type="term" value="F:DNA binding"/>
    <property type="evidence" value="ECO:0007669"/>
    <property type="project" value="UniProtKB-KW"/>
</dbReference>
<feature type="chain" id="PRO_5040901972" description="RNA polymerase sigma-70 domain-containing protein" evidence="6">
    <location>
        <begin position="17"/>
        <end position="438"/>
    </location>
</feature>